<dbReference type="AlphaFoldDB" id="A0AAD9FNB3"/>
<feature type="domain" description="Nuf2 DHR10-like" evidence="14">
    <location>
        <begin position="265"/>
        <end position="378"/>
    </location>
</feature>
<evidence type="ECO:0000256" key="12">
    <source>
        <dbReference type="SAM" id="Coils"/>
    </source>
</evidence>
<reference evidence="15" key="1">
    <citation type="submission" date="2023-02" db="EMBL/GenBank/DDBJ databases">
        <title>Identification and recombinant expression of a fungal hydrolase from Papiliotrema laurentii that hydrolyzes apple cutin and clears colloidal polyester polyurethane.</title>
        <authorList>
            <consortium name="DOE Joint Genome Institute"/>
            <person name="Roman V.A."/>
            <person name="Bojanowski C."/>
            <person name="Crable B.R."/>
            <person name="Wagner D.N."/>
            <person name="Hung C.S."/>
            <person name="Nadeau L.J."/>
            <person name="Schratz L."/>
            <person name="Haridas S."/>
            <person name="Pangilinan J."/>
            <person name="Lipzen A."/>
            <person name="Na H."/>
            <person name="Yan M."/>
            <person name="Ng V."/>
            <person name="Grigoriev I.V."/>
            <person name="Spatafora J.W."/>
            <person name="Barlow D."/>
            <person name="Biffinger J."/>
            <person name="Kelley-Loughnane N."/>
            <person name="Varaljay V.A."/>
            <person name="Crookes-Goodson W.J."/>
        </authorList>
    </citation>
    <scope>NUCLEOTIDE SEQUENCE</scope>
    <source>
        <strain evidence="15">5307AH</strain>
    </source>
</reference>
<organism evidence="15 16">
    <name type="scientific">Papiliotrema laurentii</name>
    <name type="common">Cryptococcus laurentii</name>
    <dbReference type="NCBI Taxonomy" id="5418"/>
    <lineage>
        <taxon>Eukaryota</taxon>
        <taxon>Fungi</taxon>
        <taxon>Dikarya</taxon>
        <taxon>Basidiomycota</taxon>
        <taxon>Agaricomycotina</taxon>
        <taxon>Tremellomycetes</taxon>
        <taxon>Tremellales</taxon>
        <taxon>Rhynchogastremaceae</taxon>
        <taxon>Papiliotrema</taxon>
    </lineage>
</organism>
<dbReference type="InterPro" id="IPR038275">
    <property type="entry name" value="Nuf2_N_sf"/>
</dbReference>
<keyword evidence="5" id="KW-0132">Cell division</keyword>
<protein>
    <submittedName>
        <fullName evidence="15">Nuf2 family-domain-containing protein</fullName>
    </submittedName>
</protein>
<dbReference type="GO" id="GO:0051301">
    <property type="term" value="P:cell division"/>
    <property type="evidence" value="ECO:0007669"/>
    <property type="project" value="UniProtKB-KW"/>
</dbReference>
<comment type="subcellular location">
    <subcellularLocation>
        <location evidence="2">Chromosome</location>
        <location evidence="2">Centromere</location>
        <location evidence="2">Kinetochore</location>
    </subcellularLocation>
    <subcellularLocation>
        <location evidence="1">Nucleus</location>
    </subcellularLocation>
</comment>
<dbReference type="Pfam" id="PF03800">
    <property type="entry name" value="Nuf2"/>
    <property type="match status" value="1"/>
</dbReference>
<evidence type="ECO:0000256" key="4">
    <source>
        <dbReference type="ARBA" id="ARBA00022454"/>
    </source>
</evidence>
<evidence type="ECO:0000256" key="7">
    <source>
        <dbReference type="ARBA" id="ARBA00022838"/>
    </source>
</evidence>
<evidence type="ECO:0000256" key="5">
    <source>
        <dbReference type="ARBA" id="ARBA00022618"/>
    </source>
</evidence>
<evidence type="ECO:0000256" key="11">
    <source>
        <dbReference type="ARBA" id="ARBA00023328"/>
    </source>
</evidence>
<keyword evidence="16" id="KW-1185">Reference proteome</keyword>
<evidence type="ECO:0000256" key="3">
    <source>
        <dbReference type="ARBA" id="ARBA00005498"/>
    </source>
</evidence>
<dbReference type="InterPro" id="IPR041112">
    <property type="entry name" value="Nuf2_DHR10-like"/>
</dbReference>
<evidence type="ECO:0000256" key="6">
    <source>
        <dbReference type="ARBA" id="ARBA00022776"/>
    </source>
</evidence>
<evidence type="ECO:0000256" key="1">
    <source>
        <dbReference type="ARBA" id="ARBA00004123"/>
    </source>
</evidence>
<dbReference type="GO" id="GO:0045132">
    <property type="term" value="P:meiotic chromosome segregation"/>
    <property type="evidence" value="ECO:0007669"/>
    <property type="project" value="TreeGrafter"/>
</dbReference>
<proteinExistence type="inferred from homology"/>
<evidence type="ECO:0000259" key="13">
    <source>
        <dbReference type="Pfam" id="PF03800"/>
    </source>
</evidence>
<evidence type="ECO:0000259" key="14">
    <source>
        <dbReference type="Pfam" id="PF18595"/>
    </source>
</evidence>
<dbReference type="EMBL" id="JAODAN010000007">
    <property type="protein sequence ID" value="KAK1923084.1"/>
    <property type="molecule type" value="Genomic_DNA"/>
</dbReference>
<keyword evidence="10" id="KW-0131">Cell cycle</keyword>
<evidence type="ECO:0000313" key="15">
    <source>
        <dbReference type="EMBL" id="KAK1923084.1"/>
    </source>
</evidence>
<evidence type="ECO:0000313" key="16">
    <source>
        <dbReference type="Proteomes" id="UP001182556"/>
    </source>
</evidence>
<keyword evidence="7" id="KW-0995">Kinetochore</keyword>
<dbReference type="PANTHER" id="PTHR21650:SF2">
    <property type="entry name" value="KINETOCHORE PROTEIN NUF2"/>
    <property type="match status" value="1"/>
</dbReference>
<keyword evidence="11" id="KW-0137">Centromere</keyword>
<comment type="similarity">
    <text evidence="3">Belongs to the NUF2 family.</text>
</comment>
<sequence>MQRARQPKEQYTAHGYPLMSVPEIAQIFNALGIAVQPEDLAKPSAAFVQTMYAALLDALMGAPMDMLENPKNSLLGMMEYKDLYSDALQFTMFFRHCRDLTTTCGVNSFSMADLTRPDPARFRSQMSGIMNFAKFREERCPIQTALSLKVQEQREEAARLRRELDRIEGAIEDIKAKQAQDRPLTEAARVRNDEIRGDLFELRSEQMKLSHEVEELKAQRQSIMEQAASRNHDITALTSSIASAKSRLVQSPDRIKKHISEMTVTVSHERNALQAHQRKAREFAHRLEVIGGLEMDMKGLIDLEKGIEVQKGKVEAVRRSVMDLQSKMGLQESERKNMTARLAQLSTQIEKAQEKQTRLTEAKKQMQDQTKTKLEALSAEYLVQTKERRTWAKERDRLQAEQKAIEEEMAEFVRVHELEINELLQEYWTMRKQAEDYMNTVTVKLGLKYKVQPTH</sequence>
<comment type="caution">
    <text evidence="15">The sequence shown here is derived from an EMBL/GenBank/DDBJ whole genome shotgun (WGS) entry which is preliminary data.</text>
</comment>
<dbReference type="GO" id="GO:0005634">
    <property type="term" value="C:nucleus"/>
    <property type="evidence" value="ECO:0007669"/>
    <property type="project" value="UniProtKB-SubCell"/>
</dbReference>
<dbReference type="GO" id="GO:0044877">
    <property type="term" value="F:protein-containing complex binding"/>
    <property type="evidence" value="ECO:0007669"/>
    <property type="project" value="TreeGrafter"/>
</dbReference>
<dbReference type="GO" id="GO:0051383">
    <property type="term" value="P:kinetochore organization"/>
    <property type="evidence" value="ECO:0007669"/>
    <property type="project" value="TreeGrafter"/>
</dbReference>
<gene>
    <name evidence="15" type="ORF">DB88DRAFT_505735</name>
</gene>
<evidence type="ECO:0000256" key="9">
    <source>
        <dbReference type="ARBA" id="ARBA00023242"/>
    </source>
</evidence>
<dbReference type="GO" id="GO:0051315">
    <property type="term" value="P:attachment of mitotic spindle microtubules to kinetochore"/>
    <property type="evidence" value="ECO:0007669"/>
    <property type="project" value="TreeGrafter"/>
</dbReference>
<evidence type="ECO:0000256" key="10">
    <source>
        <dbReference type="ARBA" id="ARBA00023306"/>
    </source>
</evidence>
<feature type="coiled-coil region" evidence="12">
    <location>
        <begin position="143"/>
        <end position="226"/>
    </location>
</feature>
<keyword evidence="8 12" id="KW-0175">Coiled coil</keyword>
<dbReference type="PANTHER" id="PTHR21650">
    <property type="entry name" value="MEMBRALIN/KINETOCHORE PROTEIN NUF2"/>
    <property type="match status" value="1"/>
</dbReference>
<evidence type="ECO:0000256" key="2">
    <source>
        <dbReference type="ARBA" id="ARBA00004629"/>
    </source>
</evidence>
<feature type="coiled-coil region" evidence="12">
    <location>
        <begin position="335"/>
        <end position="415"/>
    </location>
</feature>
<keyword evidence="4" id="KW-0158">Chromosome</keyword>
<dbReference type="Gene3D" id="1.10.418.60">
    <property type="entry name" value="Ncd80 complex, Nuf2 subunit"/>
    <property type="match status" value="1"/>
</dbReference>
<dbReference type="InterPro" id="IPR005549">
    <property type="entry name" value="Kinetochore_Nuf2_N"/>
</dbReference>
<evidence type="ECO:0000256" key="8">
    <source>
        <dbReference type="ARBA" id="ARBA00023054"/>
    </source>
</evidence>
<feature type="domain" description="Kinetochore protein Nuf2 N-terminal" evidence="13">
    <location>
        <begin position="16"/>
        <end position="144"/>
    </location>
</feature>
<accession>A0AAD9FNB3</accession>
<keyword evidence="9" id="KW-0539">Nucleus</keyword>
<dbReference type="Pfam" id="PF18595">
    <property type="entry name" value="Nuf2_DHR10-like"/>
    <property type="match status" value="1"/>
</dbReference>
<name>A0AAD9FNB3_PAPLA</name>
<dbReference type="GO" id="GO:0031262">
    <property type="term" value="C:Ndc80 complex"/>
    <property type="evidence" value="ECO:0007669"/>
    <property type="project" value="InterPro"/>
</dbReference>
<dbReference type="Proteomes" id="UP001182556">
    <property type="component" value="Unassembled WGS sequence"/>
</dbReference>
<keyword evidence="6" id="KW-0498">Mitosis</keyword>
<dbReference type="GO" id="GO:0007052">
    <property type="term" value="P:mitotic spindle organization"/>
    <property type="evidence" value="ECO:0007669"/>
    <property type="project" value="TreeGrafter"/>
</dbReference>